<organism evidence="2">
    <name type="scientific">Laccaria bicolor (strain S238N-H82 / ATCC MYA-4686)</name>
    <name type="common">Bicoloured deceiver</name>
    <name type="synonym">Laccaria laccata var. bicolor</name>
    <dbReference type="NCBI Taxonomy" id="486041"/>
    <lineage>
        <taxon>Eukaryota</taxon>
        <taxon>Fungi</taxon>
        <taxon>Dikarya</taxon>
        <taxon>Basidiomycota</taxon>
        <taxon>Agaricomycotina</taxon>
        <taxon>Agaricomycetes</taxon>
        <taxon>Agaricomycetidae</taxon>
        <taxon>Agaricales</taxon>
        <taxon>Agaricineae</taxon>
        <taxon>Hydnangiaceae</taxon>
        <taxon>Laccaria</taxon>
    </lineage>
</organism>
<sequence>MALAHKSIDILASDLDLDDDDNDPDTAMVPEELDKPVRLPSPPATVAKVQKWKHQENGMPTPVLVSIAIQTQRPMLISPSIMSSLIVELLQCSRVKSQQS</sequence>
<keyword evidence="2" id="KW-1185">Reference proteome</keyword>
<reference evidence="1 2" key="1">
    <citation type="journal article" date="2008" name="Nature">
        <title>The genome of Laccaria bicolor provides insights into mycorrhizal symbiosis.</title>
        <authorList>
            <person name="Martin F."/>
            <person name="Aerts A."/>
            <person name="Ahren D."/>
            <person name="Brun A."/>
            <person name="Danchin E.G.J."/>
            <person name="Duchaussoy F."/>
            <person name="Gibon J."/>
            <person name="Kohler A."/>
            <person name="Lindquist E."/>
            <person name="Pereda V."/>
            <person name="Salamov A."/>
            <person name="Shapiro H.J."/>
            <person name="Wuyts J."/>
            <person name="Blaudez D."/>
            <person name="Buee M."/>
            <person name="Brokstein P."/>
            <person name="Canbaeck B."/>
            <person name="Cohen D."/>
            <person name="Courty P.E."/>
            <person name="Coutinho P.M."/>
            <person name="Delaruelle C."/>
            <person name="Detter J.C."/>
            <person name="Deveau A."/>
            <person name="DiFazio S."/>
            <person name="Duplessis S."/>
            <person name="Fraissinet-Tachet L."/>
            <person name="Lucic E."/>
            <person name="Frey-Klett P."/>
            <person name="Fourrey C."/>
            <person name="Feussner I."/>
            <person name="Gay G."/>
            <person name="Grimwood J."/>
            <person name="Hoegger P.J."/>
            <person name="Jain P."/>
            <person name="Kilaru S."/>
            <person name="Labbe J."/>
            <person name="Lin Y.C."/>
            <person name="Legue V."/>
            <person name="Le Tacon F."/>
            <person name="Marmeisse R."/>
            <person name="Melayah D."/>
            <person name="Montanini B."/>
            <person name="Muratet M."/>
            <person name="Nehls U."/>
            <person name="Niculita-Hirzel H."/>
            <person name="Oudot-Le Secq M.P."/>
            <person name="Peter M."/>
            <person name="Quesneville H."/>
            <person name="Rajashekar B."/>
            <person name="Reich M."/>
            <person name="Rouhier N."/>
            <person name="Schmutz J."/>
            <person name="Yin T."/>
            <person name="Chalot M."/>
            <person name="Henrissat B."/>
            <person name="Kuees U."/>
            <person name="Lucas S."/>
            <person name="Van de Peer Y."/>
            <person name="Podila G.K."/>
            <person name="Polle A."/>
            <person name="Pukkila P.J."/>
            <person name="Richardson P.M."/>
            <person name="Rouze P."/>
            <person name="Sanders I.R."/>
            <person name="Stajich J.E."/>
            <person name="Tunlid A."/>
            <person name="Tuskan G."/>
            <person name="Grigoriev I.V."/>
        </authorList>
    </citation>
    <scope>NUCLEOTIDE SEQUENCE [LARGE SCALE GENOMIC DNA]</scope>
    <source>
        <strain evidence="2">S238N-H82 / ATCC MYA-4686</strain>
    </source>
</reference>
<dbReference type="InParanoid" id="B0DM16"/>
<accession>B0DM16</accession>
<dbReference type="Proteomes" id="UP000001194">
    <property type="component" value="Unassembled WGS sequence"/>
</dbReference>
<name>B0DM16_LACBS</name>
<dbReference type="KEGG" id="lbc:LACBIDRAFT_304629"/>
<proteinExistence type="predicted"/>
<dbReference type="HOGENOM" id="CLU_2474957_0_0_1"/>
<gene>
    <name evidence="1" type="ORF">LACBIDRAFT_304629</name>
</gene>
<dbReference type="OrthoDB" id="10578941at2759"/>
<evidence type="ECO:0000313" key="2">
    <source>
        <dbReference type="Proteomes" id="UP000001194"/>
    </source>
</evidence>
<dbReference type="AlphaFoldDB" id="B0DM16"/>
<dbReference type="EMBL" id="DS547118">
    <property type="protein sequence ID" value="EDR04487.1"/>
    <property type="molecule type" value="Genomic_DNA"/>
</dbReference>
<protein>
    <submittedName>
        <fullName evidence="1">Predicted protein</fullName>
    </submittedName>
</protein>
<evidence type="ECO:0000313" key="1">
    <source>
        <dbReference type="EMBL" id="EDR04487.1"/>
    </source>
</evidence>
<dbReference type="RefSeq" id="XP_001885006.1">
    <property type="nucleotide sequence ID" value="XM_001884971.1"/>
</dbReference>
<dbReference type="GeneID" id="6080577"/>